<dbReference type="Pfam" id="PF07690">
    <property type="entry name" value="MFS_1"/>
    <property type="match status" value="2"/>
</dbReference>
<feature type="domain" description="Major facilitator superfamily (MFS) profile" evidence="7">
    <location>
        <begin position="1"/>
        <end position="381"/>
    </location>
</feature>
<dbReference type="EMBL" id="FRBG01000005">
    <property type="protein sequence ID" value="SHK80775.1"/>
    <property type="molecule type" value="Genomic_DNA"/>
</dbReference>
<feature type="transmembrane region" description="Helical" evidence="6">
    <location>
        <begin position="162"/>
        <end position="182"/>
    </location>
</feature>
<evidence type="ECO:0000256" key="4">
    <source>
        <dbReference type="ARBA" id="ARBA00022989"/>
    </source>
</evidence>
<dbReference type="SUPFAM" id="SSF103473">
    <property type="entry name" value="MFS general substrate transporter"/>
    <property type="match status" value="1"/>
</dbReference>
<dbReference type="Proteomes" id="UP000092605">
    <property type="component" value="Unassembled WGS sequence"/>
</dbReference>
<feature type="transmembrane region" description="Helical" evidence="6">
    <location>
        <begin position="203"/>
        <end position="226"/>
    </location>
</feature>
<dbReference type="EMBL" id="LSFY01000001">
    <property type="protein sequence ID" value="KXZ39839.1"/>
    <property type="molecule type" value="Genomic_DNA"/>
</dbReference>
<accession>A0A150FQE7</accession>
<evidence type="ECO:0000313" key="8">
    <source>
        <dbReference type="EMBL" id="KXZ39839.1"/>
    </source>
</evidence>
<dbReference type="Gene3D" id="1.20.1250.20">
    <property type="entry name" value="MFS general substrate transporter like domains"/>
    <property type="match status" value="2"/>
</dbReference>
<evidence type="ECO:0000256" key="1">
    <source>
        <dbReference type="ARBA" id="ARBA00004651"/>
    </source>
</evidence>
<reference evidence="9 11" key="2">
    <citation type="submission" date="2016-11" db="EMBL/GenBank/DDBJ databases">
        <authorList>
            <person name="Varghese N."/>
            <person name="Submissions S."/>
        </authorList>
    </citation>
    <scope>NUCLEOTIDE SEQUENCE [LARGE SCALE GENOMIC DNA]</scope>
    <source>
        <strain evidence="9 11">DSM 7308</strain>
    </source>
</reference>
<name>A0A150FQE7_CLOPD</name>
<gene>
    <name evidence="8" type="ORF">JWYL7_0914</name>
    <name evidence="9" type="ORF">SAMN05661008_00940</name>
</gene>
<dbReference type="Proteomes" id="UP000323392">
    <property type="component" value="Unassembled WGS sequence"/>
</dbReference>
<feature type="transmembrane region" description="Helical" evidence="6">
    <location>
        <begin position="72"/>
        <end position="90"/>
    </location>
</feature>
<feature type="transmembrane region" description="Helical" evidence="6">
    <location>
        <begin position="357"/>
        <end position="377"/>
    </location>
</feature>
<dbReference type="OrthoDB" id="9810492at2"/>
<keyword evidence="11" id="KW-1185">Reference proteome</keyword>
<organism evidence="8 10">
    <name type="scientific">Alkalithermobacter thermoalcaliphilus JW-YL-7 = DSM 7308</name>
    <dbReference type="NCBI Taxonomy" id="1121328"/>
    <lineage>
        <taxon>Bacteria</taxon>
        <taxon>Bacillati</taxon>
        <taxon>Bacillota</taxon>
        <taxon>Clostridia</taxon>
        <taxon>Peptostreptococcales</taxon>
        <taxon>Tepidibacteraceae</taxon>
        <taxon>Alkalithermobacter</taxon>
    </lineage>
</organism>
<dbReference type="InterPro" id="IPR020846">
    <property type="entry name" value="MFS_dom"/>
</dbReference>
<evidence type="ECO:0000256" key="6">
    <source>
        <dbReference type="SAM" id="Phobius"/>
    </source>
</evidence>
<feature type="transmembrane region" description="Helical" evidence="6">
    <location>
        <begin position="9"/>
        <end position="27"/>
    </location>
</feature>
<dbReference type="GO" id="GO:0022857">
    <property type="term" value="F:transmembrane transporter activity"/>
    <property type="evidence" value="ECO:0007669"/>
    <property type="project" value="InterPro"/>
</dbReference>
<evidence type="ECO:0000259" key="7">
    <source>
        <dbReference type="PROSITE" id="PS50850"/>
    </source>
</evidence>
<feature type="transmembrane region" description="Helical" evidence="6">
    <location>
        <begin position="129"/>
        <end position="150"/>
    </location>
</feature>
<evidence type="ECO:0000313" key="10">
    <source>
        <dbReference type="Proteomes" id="UP000092605"/>
    </source>
</evidence>
<evidence type="ECO:0000256" key="2">
    <source>
        <dbReference type="ARBA" id="ARBA00022448"/>
    </source>
</evidence>
<dbReference type="InterPro" id="IPR011701">
    <property type="entry name" value="MFS"/>
</dbReference>
<comment type="subcellular location">
    <subcellularLocation>
        <location evidence="1">Cell membrane</location>
        <topology evidence="1">Multi-pass membrane protein</topology>
    </subcellularLocation>
</comment>
<feature type="transmembrane region" description="Helical" evidence="6">
    <location>
        <begin position="238"/>
        <end position="260"/>
    </location>
</feature>
<dbReference type="PROSITE" id="PS50850">
    <property type="entry name" value="MFS"/>
    <property type="match status" value="1"/>
</dbReference>
<protein>
    <submittedName>
        <fullName evidence="8">Major facilitator superfamily MFS_1</fullName>
    </submittedName>
    <submittedName>
        <fullName evidence="9">Predicted arabinose efflux permease, MFS family</fullName>
    </submittedName>
</protein>
<keyword evidence="3 6" id="KW-0812">Transmembrane</keyword>
<comment type="caution">
    <text evidence="8">The sequence shown here is derived from an EMBL/GenBank/DDBJ whole genome shotgun (WGS) entry which is preliminary data.</text>
</comment>
<dbReference type="GO" id="GO:0005886">
    <property type="term" value="C:plasma membrane"/>
    <property type="evidence" value="ECO:0007669"/>
    <property type="project" value="UniProtKB-SubCell"/>
</dbReference>
<reference evidence="8 10" key="1">
    <citation type="submission" date="2016-02" db="EMBL/GenBank/DDBJ databases">
        <title>Draft genome sequence for Clostridium paradoxum JW-YL-7.</title>
        <authorList>
            <person name="Utturkar S.M."/>
            <person name="Lancaster A."/>
            <person name="Poole F.L."/>
            <person name="Adams M.W."/>
            <person name="Brown S.D."/>
        </authorList>
    </citation>
    <scope>NUCLEOTIDE SEQUENCE [LARGE SCALE GENOMIC DNA]</scope>
    <source>
        <strain evidence="8 10">JW-YL-7</strain>
    </source>
</reference>
<dbReference type="PATRIC" id="fig|1121328.3.peg.920"/>
<sequence>MYEKNIKNYLIGSSLIFFTLGCFSNFLSIHLKINNLDDAFIGSILSIQTLGTAIGSIISGIFLKKYTHKQSVLSSVVLISSSCILISISLNPTLLLISSFLLGVGMSFQFVTESPYLMKVTTTENRMNVFSLNFSIKNFSMMIGTLIAGFMSDINLSTKYTLLIFSIISSLSVFPILTIENIKMKNSDRTLKDIITILKIKPSINIILFNALIGIGSGLVVPFFSMYIKDTMNVDNKIVGVIICISQLGIVLGGLLTPYLSTLFGKARSVVICQALSIPFLLSISMFKNIFIISVCFLWRTALMNMAQPIIQNLSMETIEEKNMNMFSSFIILTSNIFRAAGTFLGGQIIYYVNYEIPYYITSVIYIIAIVVFTITFRCEDTKNPVCN</sequence>
<dbReference type="PROSITE" id="PS51257">
    <property type="entry name" value="PROKAR_LIPOPROTEIN"/>
    <property type="match status" value="1"/>
</dbReference>
<dbReference type="PANTHER" id="PTHR23525">
    <property type="entry name" value="TRANSPORTER, PUTATIVE-RELATED"/>
    <property type="match status" value="1"/>
</dbReference>
<evidence type="ECO:0000256" key="3">
    <source>
        <dbReference type="ARBA" id="ARBA00022692"/>
    </source>
</evidence>
<dbReference type="PANTHER" id="PTHR23525:SF1">
    <property type="entry name" value="NODULIN-LIKE DOMAIN-CONTAINING PROTEIN"/>
    <property type="match status" value="1"/>
</dbReference>
<feature type="transmembrane region" description="Helical" evidence="6">
    <location>
        <begin position="327"/>
        <end position="351"/>
    </location>
</feature>
<keyword evidence="2" id="KW-0813">Transport</keyword>
<feature type="transmembrane region" description="Helical" evidence="6">
    <location>
        <begin position="39"/>
        <end position="63"/>
    </location>
</feature>
<evidence type="ECO:0000256" key="5">
    <source>
        <dbReference type="ARBA" id="ARBA00023136"/>
    </source>
</evidence>
<feature type="transmembrane region" description="Helical" evidence="6">
    <location>
        <begin position="290"/>
        <end position="307"/>
    </location>
</feature>
<dbReference type="InterPro" id="IPR036259">
    <property type="entry name" value="MFS_trans_sf"/>
</dbReference>
<evidence type="ECO:0000313" key="9">
    <source>
        <dbReference type="EMBL" id="SHK80775.1"/>
    </source>
</evidence>
<dbReference type="STRING" id="1121328.JWYL7_0914"/>
<dbReference type="AlphaFoldDB" id="A0A150FQE7"/>
<evidence type="ECO:0000313" key="11">
    <source>
        <dbReference type="Proteomes" id="UP000323392"/>
    </source>
</evidence>
<keyword evidence="4 6" id="KW-1133">Transmembrane helix</keyword>
<keyword evidence="5 6" id="KW-0472">Membrane</keyword>
<proteinExistence type="predicted"/>
<feature type="transmembrane region" description="Helical" evidence="6">
    <location>
        <begin position="96"/>
        <end position="117"/>
    </location>
</feature>